<dbReference type="EMBL" id="CAAKNF010000192">
    <property type="protein sequence ID" value="VIO91605.1"/>
    <property type="molecule type" value="Genomic_DNA"/>
</dbReference>
<evidence type="ECO:0000313" key="2">
    <source>
        <dbReference type="EMBL" id="VIO91605.1"/>
    </source>
</evidence>
<dbReference type="RefSeq" id="XP_001900513.1">
    <property type="nucleotide sequence ID" value="XM_001900478.2"/>
</dbReference>
<keyword evidence="3" id="KW-1185">Reference proteome</keyword>
<dbReference type="AlphaFoldDB" id="A0A0K0IPP6"/>
<dbReference type="OrthoDB" id="5836637at2759"/>
<accession>A0A8L7SLX1</accession>
<protein>
    <submittedName>
        <fullName evidence="4">Bm10838</fullName>
    </submittedName>
</protein>
<evidence type="ECO:0000313" key="4">
    <source>
        <dbReference type="WBParaSite" id="Bm10838.1"/>
    </source>
</evidence>
<reference evidence="3" key="1">
    <citation type="journal article" date="2007" name="Science">
        <title>Draft genome of the filarial nematode parasite Brugia malayi.</title>
        <authorList>
            <person name="Ghedin E."/>
            <person name="Wang S."/>
            <person name="Spiro D."/>
            <person name="Caler E."/>
            <person name="Zhao Q."/>
            <person name="Crabtree J."/>
            <person name="Allen J.E."/>
            <person name="Delcher A.L."/>
            <person name="Guiliano D.B."/>
            <person name="Miranda-Saavedra D."/>
            <person name="Angiuoli S.V."/>
            <person name="Creasy T."/>
            <person name="Amedeo P."/>
            <person name="Haas B."/>
            <person name="El-Sayed N.M."/>
            <person name="Wortman J.R."/>
            <person name="Feldblyum T."/>
            <person name="Tallon L."/>
            <person name="Schatz M."/>
            <person name="Shumway M."/>
            <person name="Koo H."/>
            <person name="Salzberg S.L."/>
            <person name="Schobel S."/>
            <person name="Pertea M."/>
            <person name="Pop M."/>
            <person name="White O."/>
            <person name="Barton G.J."/>
            <person name="Carlow C.K."/>
            <person name="Crawford M.J."/>
            <person name="Daub J."/>
            <person name="Dimmic M.W."/>
            <person name="Estes C.F."/>
            <person name="Foster J.M."/>
            <person name="Ganatra M."/>
            <person name="Gregory W.F."/>
            <person name="Johnson N.M."/>
            <person name="Jin J."/>
            <person name="Komuniecki R."/>
            <person name="Korf I."/>
            <person name="Kumar S."/>
            <person name="Laney S."/>
            <person name="Li B.W."/>
            <person name="Li W."/>
            <person name="Lindblom T.H."/>
            <person name="Lustigman S."/>
            <person name="Ma D."/>
            <person name="Maina C.V."/>
            <person name="Martin D.M."/>
            <person name="McCarter J.P."/>
            <person name="McReynolds L."/>
            <person name="Mitreva M."/>
            <person name="Nutman T.B."/>
            <person name="Parkinson J."/>
            <person name="Peregrin-Alvarez J.M."/>
            <person name="Poole C."/>
            <person name="Ren Q."/>
            <person name="Saunders L."/>
            <person name="Sluder A.E."/>
            <person name="Smith K."/>
            <person name="Stanke M."/>
            <person name="Unnasch T.R."/>
            <person name="Ware J."/>
            <person name="Wei A.D."/>
            <person name="Weil G."/>
            <person name="Williams D.J."/>
            <person name="Zhang Y."/>
            <person name="Williams S.A."/>
            <person name="Fraser-Liggett C."/>
            <person name="Slatko B."/>
            <person name="Blaxter M.L."/>
            <person name="Scott A.L."/>
        </authorList>
    </citation>
    <scope>NUCLEOTIDE SEQUENCE</scope>
    <source>
        <strain evidence="3">FR3</strain>
    </source>
</reference>
<keyword evidence="1" id="KW-1133">Transmembrane helix</keyword>
<keyword evidence="1" id="KW-0472">Membrane</keyword>
<dbReference type="Proteomes" id="UP000006672">
    <property type="component" value="Unassembled WGS sequence"/>
</dbReference>
<gene>
    <name evidence="2" type="primary">Bm10838</name>
    <name evidence="4" type="synonym">Bm1_45255</name>
    <name evidence="2" type="ORF">BM_BM10838</name>
</gene>
<dbReference type="CTD" id="6103934"/>
<feature type="transmembrane region" description="Helical" evidence="1">
    <location>
        <begin position="12"/>
        <end position="34"/>
    </location>
</feature>
<organism evidence="2">
    <name type="scientific">Brugia malayi</name>
    <name type="common">Filarial nematode worm</name>
    <dbReference type="NCBI Taxonomy" id="6279"/>
    <lineage>
        <taxon>Eukaryota</taxon>
        <taxon>Metazoa</taxon>
        <taxon>Ecdysozoa</taxon>
        <taxon>Nematoda</taxon>
        <taxon>Chromadorea</taxon>
        <taxon>Rhabditida</taxon>
        <taxon>Spirurina</taxon>
        <taxon>Spiruromorpha</taxon>
        <taxon>Filarioidea</taxon>
        <taxon>Onchocercidae</taxon>
        <taxon>Brugia</taxon>
    </lineage>
</organism>
<reference evidence="2" key="2">
    <citation type="submission" date="2019-04" db="EMBL/GenBank/DDBJ databases">
        <authorList>
            <person name="Howe K."/>
            <person name="Paulini M."/>
            <person name="Williams G."/>
        </authorList>
    </citation>
    <scope>NUCLEOTIDE SEQUENCE [LARGE SCALE GENOMIC DNA]</scope>
    <source>
        <strain evidence="2">FR3</strain>
    </source>
</reference>
<dbReference type="WBParaSite" id="Bm10838.1">
    <property type="protein sequence ID" value="Bm10838.1"/>
    <property type="gene ID" value="WBGene00231099"/>
</dbReference>
<dbReference type="KEGG" id="bmy:BM_BM10838"/>
<proteinExistence type="predicted"/>
<reference evidence="4" key="3">
    <citation type="submission" date="2022-04" db="UniProtKB">
        <authorList>
            <consortium name="WormBaseParasite"/>
        </authorList>
    </citation>
    <scope>IDENTIFICATION</scope>
</reference>
<feature type="transmembrane region" description="Helical" evidence="1">
    <location>
        <begin position="40"/>
        <end position="59"/>
    </location>
</feature>
<name>A0A0K0IPP6_BRUMA</name>
<dbReference type="GeneID" id="6103934"/>
<evidence type="ECO:0000256" key="1">
    <source>
        <dbReference type="SAM" id="Phobius"/>
    </source>
</evidence>
<sequence length="146" mass="16312">MKAHHVLLFLRILMVFFCIWVLICGAIMASHYSYGSRETLIIAIILDALLMVFCIFLIVDVLKRYYLQFPVLVYITLIAVIIAGIVSWMITASATVDVMGTVTIGNAWHTVTCLMMDSVTQRYVTGSGQLFYTQTSSQTRTGSTVV</sequence>
<accession>A0A0K0IPP6</accession>
<keyword evidence="1" id="KW-0812">Transmembrane</keyword>
<feature type="transmembrane region" description="Helical" evidence="1">
    <location>
        <begin position="71"/>
        <end position="90"/>
    </location>
</feature>
<evidence type="ECO:0000313" key="3">
    <source>
        <dbReference type="Proteomes" id="UP000006672"/>
    </source>
</evidence>